<dbReference type="SMART" id="SM00448">
    <property type="entry name" value="REC"/>
    <property type="match status" value="1"/>
</dbReference>
<keyword evidence="14" id="KW-1185">Reference proteome</keyword>
<keyword evidence="3" id="KW-0805">Transcription regulation</keyword>
<evidence type="ECO:0000256" key="2">
    <source>
        <dbReference type="ARBA" id="ARBA00023012"/>
    </source>
</evidence>
<dbReference type="Gene3D" id="3.40.50.2300">
    <property type="match status" value="1"/>
</dbReference>
<evidence type="ECO:0000313" key="13">
    <source>
        <dbReference type="EMBL" id="MQS00556.1"/>
    </source>
</evidence>
<feature type="domain" description="Response regulatory" evidence="9">
    <location>
        <begin position="43"/>
        <end position="154"/>
    </location>
</feature>
<dbReference type="GO" id="GO:0000976">
    <property type="term" value="F:transcription cis-regulatory region binding"/>
    <property type="evidence" value="ECO:0007669"/>
    <property type="project" value="TreeGrafter"/>
</dbReference>
<evidence type="ECO:0000313" key="11">
    <source>
        <dbReference type="EMBL" id="MBB1254617.1"/>
    </source>
</evidence>
<evidence type="ECO:0000313" key="16">
    <source>
        <dbReference type="Proteomes" id="UP000525686"/>
    </source>
</evidence>
<dbReference type="GO" id="GO:0005829">
    <property type="term" value="C:cytosol"/>
    <property type="evidence" value="ECO:0007669"/>
    <property type="project" value="TreeGrafter"/>
</dbReference>
<dbReference type="GO" id="GO:0006355">
    <property type="term" value="P:regulation of DNA-templated transcription"/>
    <property type="evidence" value="ECO:0007669"/>
    <property type="project" value="InterPro"/>
</dbReference>
<dbReference type="PANTHER" id="PTHR48111">
    <property type="entry name" value="REGULATOR OF RPOS"/>
    <property type="match status" value="1"/>
</dbReference>
<dbReference type="Gene3D" id="6.10.250.690">
    <property type="match status" value="1"/>
</dbReference>
<feature type="region of interest" description="Disordered" evidence="8">
    <location>
        <begin position="1"/>
        <end position="35"/>
    </location>
</feature>
<dbReference type="InterPro" id="IPR011006">
    <property type="entry name" value="CheY-like_superfamily"/>
</dbReference>
<sequence length="258" mass="28096">MNRTSSCVLEPRITASRNPGGRPVEPAGAVRPSLGGPGGSGWRVLVVESDVDDAEPLVSGLRRHGHEVETITSGRAALEAYEDADLVLLDLELPDLDGLEVCRAIRTACDVPIIAVTARGTELDRVLGLQAGADDYLTKPYGFRELMARVEAVMRRARPQASPPSVINHGPLLIDTASREVTLEGRRIPMTRKEFDLLCLLAANPDTVIPRKRLMQQIWGDSWSRRTVDTHVSTLRNKLGASSWVITVRGVGFRLGHG</sequence>
<dbReference type="Pfam" id="PF00072">
    <property type="entry name" value="Response_reg"/>
    <property type="match status" value="1"/>
</dbReference>
<keyword evidence="1 6" id="KW-0597">Phosphoprotein</keyword>
<keyword evidence="4 7" id="KW-0238">DNA-binding</keyword>
<feature type="domain" description="OmpR/PhoB-type" evidence="10">
    <location>
        <begin position="164"/>
        <end position="257"/>
    </location>
</feature>
<evidence type="ECO:0000313" key="14">
    <source>
        <dbReference type="Proteomes" id="UP000320857"/>
    </source>
</evidence>
<reference evidence="15 16" key="2">
    <citation type="submission" date="2020-05" db="EMBL/GenBank/DDBJ databases">
        <title>Classification of alakaliphilic streptomycetes isolated from an alkaline soil next to Lonar Crater, India and a proposal for the recognition of Streptomyces alkaliterrae sp. nov.</title>
        <authorList>
            <person name="Golinska P."/>
        </authorList>
    </citation>
    <scope>NUCLEOTIDE SEQUENCE [LARGE SCALE GENOMIC DNA]</scope>
    <source>
        <strain evidence="16">OF3</strain>
        <strain evidence="15">OF8</strain>
    </source>
</reference>
<evidence type="ECO:0000256" key="5">
    <source>
        <dbReference type="ARBA" id="ARBA00023163"/>
    </source>
</evidence>
<dbReference type="SUPFAM" id="SSF52172">
    <property type="entry name" value="CheY-like"/>
    <property type="match status" value="1"/>
</dbReference>
<dbReference type="SMART" id="SM00862">
    <property type="entry name" value="Trans_reg_C"/>
    <property type="match status" value="1"/>
</dbReference>
<evidence type="ECO:0000259" key="10">
    <source>
        <dbReference type="PROSITE" id="PS51755"/>
    </source>
</evidence>
<reference evidence="13 14" key="1">
    <citation type="submission" date="2019-10" db="EMBL/GenBank/DDBJ databases">
        <title>Streptomyces sp. nov., a novel actinobacterium isolated from alkaline environment.</title>
        <authorList>
            <person name="Golinska P."/>
        </authorList>
    </citation>
    <scope>NUCLEOTIDE SEQUENCE [LARGE SCALE GENOMIC DNA]</scope>
    <source>
        <strain evidence="13 14">OF1</strain>
    </source>
</reference>
<evidence type="ECO:0000256" key="8">
    <source>
        <dbReference type="SAM" id="MobiDB-lite"/>
    </source>
</evidence>
<evidence type="ECO:0000256" key="3">
    <source>
        <dbReference type="ARBA" id="ARBA00023015"/>
    </source>
</evidence>
<dbReference type="GO" id="GO:0000156">
    <property type="term" value="F:phosphorelay response regulator activity"/>
    <property type="evidence" value="ECO:0007669"/>
    <property type="project" value="TreeGrafter"/>
</dbReference>
<dbReference type="PANTHER" id="PTHR48111:SF1">
    <property type="entry name" value="TWO-COMPONENT RESPONSE REGULATOR ORR33"/>
    <property type="match status" value="1"/>
</dbReference>
<dbReference type="InterPro" id="IPR001789">
    <property type="entry name" value="Sig_transdc_resp-reg_receiver"/>
</dbReference>
<evidence type="ECO:0000256" key="1">
    <source>
        <dbReference type="ARBA" id="ARBA00022553"/>
    </source>
</evidence>
<gene>
    <name evidence="13" type="ORF">FNX44_001395</name>
    <name evidence="11" type="ORF">H3146_14785</name>
    <name evidence="12" type="ORF">H3147_04490</name>
</gene>
<dbReference type="EMBL" id="VJYK02000006">
    <property type="protein sequence ID" value="MQS00556.1"/>
    <property type="molecule type" value="Genomic_DNA"/>
</dbReference>
<evidence type="ECO:0000259" key="9">
    <source>
        <dbReference type="PROSITE" id="PS50110"/>
    </source>
</evidence>
<dbReference type="OrthoDB" id="9801604at2"/>
<protein>
    <submittedName>
        <fullName evidence="11 13">Response regulator</fullName>
    </submittedName>
</protein>
<dbReference type="AlphaFoldDB" id="A0A5P0YJS0"/>
<dbReference type="InterPro" id="IPR001867">
    <property type="entry name" value="OmpR/PhoB-type_DNA-bd"/>
</dbReference>
<accession>A0A5P0YJS0</accession>
<keyword evidence="2" id="KW-0902">Two-component regulatory system</keyword>
<evidence type="ECO:0000256" key="7">
    <source>
        <dbReference type="PROSITE-ProRule" id="PRU01091"/>
    </source>
</evidence>
<dbReference type="EMBL" id="JABJWZ010000125">
    <property type="protein sequence ID" value="MBB1254617.1"/>
    <property type="molecule type" value="Genomic_DNA"/>
</dbReference>
<dbReference type="Gene3D" id="1.10.10.10">
    <property type="entry name" value="Winged helix-like DNA-binding domain superfamily/Winged helix DNA-binding domain"/>
    <property type="match status" value="1"/>
</dbReference>
<dbReference type="InterPro" id="IPR039420">
    <property type="entry name" value="WalR-like"/>
</dbReference>
<feature type="DNA-binding region" description="OmpR/PhoB-type" evidence="7">
    <location>
        <begin position="164"/>
        <end position="257"/>
    </location>
</feature>
<organism evidence="13 14">
    <name type="scientific">Streptomyces alkaliterrae</name>
    <dbReference type="NCBI Taxonomy" id="2213162"/>
    <lineage>
        <taxon>Bacteria</taxon>
        <taxon>Bacillati</taxon>
        <taxon>Actinomycetota</taxon>
        <taxon>Actinomycetes</taxon>
        <taxon>Kitasatosporales</taxon>
        <taxon>Streptomycetaceae</taxon>
        <taxon>Streptomyces</taxon>
    </lineage>
</organism>
<evidence type="ECO:0000313" key="15">
    <source>
        <dbReference type="Proteomes" id="UP000517765"/>
    </source>
</evidence>
<keyword evidence="5" id="KW-0804">Transcription</keyword>
<dbReference type="PROSITE" id="PS50110">
    <property type="entry name" value="RESPONSE_REGULATORY"/>
    <property type="match status" value="1"/>
</dbReference>
<evidence type="ECO:0000313" key="12">
    <source>
        <dbReference type="EMBL" id="MBB1258087.1"/>
    </source>
</evidence>
<dbReference type="RefSeq" id="WP_143646038.1">
    <property type="nucleotide sequence ID" value="NZ_JABJWZ010000125.1"/>
</dbReference>
<dbReference type="EMBL" id="JABJXA010000016">
    <property type="protein sequence ID" value="MBB1258087.1"/>
    <property type="molecule type" value="Genomic_DNA"/>
</dbReference>
<dbReference type="Pfam" id="PF00486">
    <property type="entry name" value="Trans_reg_C"/>
    <property type="match status" value="1"/>
</dbReference>
<dbReference type="PROSITE" id="PS51755">
    <property type="entry name" value="OMPR_PHOB"/>
    <property type="match status" value="1"/>
</dbReference>
<dbReference type="Proteomes" id="UP000525686">
    <property type="component" value="Unassembled WGS sequence"/>
</dbReference>
<dbReference type="Proteomes" id="UP000320857">
    <property type="component" value="Unassembled WGS sequence"/>
</dbReference>
<dbReference type="CDD" id="cd00383">
    <property type="entry name" value="trans_reg_C"/>
    <property type="match status" value="1"/>
</dbReference>
<dbReference type="InterPro" id="IPR036388">
    <property type="entry name" value="WH-like_DNA-bd_sf"/>
</dbReference>
<reference evidence="11" key="3">
    <citation type="journal article" name="Syst. Appl. Microbiol.">
        <title>Streptomyces alkaliterrae sp. nov., isolated from an alkaline soil, and emended descriptions of Streptomyces alkaliphilus, Streptomyces calidiresistens and Streptomyces durbertensis.</title>
        <authorList>
            <person name="Swiecimska M."/>
            <person name="Golinska P."/>
            <person name="Nouioui I."/>
            <person name="Wypij M."/>
            <person name="Rai M."/>
            <person name="Sangal V."/>
            <person name="Goodfellow M."/>
        </authorList>
    </citation>
    <scope>NUCLEOTIDE SEQUENCE</scope>
    <source>
        <strain evidence="11">OF3</strain>
        <strain evidence="12">OF8</strain>
    </source>
</reference>
<evidence type="ECO:0000256" key="6">
    <source>
        <dbReference type="PROSITE-ProRule" id="PRU00169"/>
    </source>
</evidence>
<feature type="modified residue" description="4-aspartylphosphate" evidence="6">
    <location>
        <position position="90"/>
    </location>
</feature>
<name>A0A5P0YJS0_9ACTN</name>
<comment type="caution">
    <text evidence="13">The sequence shown here is derived from an EMBL/GenBank/DDBJ whole genome shotgun (WGS) entry which is preliminary data.</text>
</comment>
<evidence type="ECO:0000256" key="4">
    <source>
        <dbReference type="ARBA" id="ARBA00023125"/>
    </source>
</evidence>
<proteinExistence type="predicted"/>
<dbReference type="GO" id="GO:0032993">
    <property type="term" value="C:protein-DNA complex"/>
    <property type="evidence" value="ECO:0007669"/>
    <property type="project" value="TreeGrafter"/>
</dbReference>
<dbReference type="Proteomes" id="UP000517765">
    <property type="component" value="Unassembled WGS sequence"/>
</dbReference>